<dbReference type="AlphaFoldDB" id="A5DW74"/>
<evidence type="ECO:0000313" key="3">
    <source>
        <dbReference type="Proteomes" id="UP000001996"/>
    </source>
</evidence>
<gene>
    <name evidence="2" type="ORF">LELG_01610</name>
</gene>
<reference evidence="2 3" key="1">
    <citation type="journal article" date="2009" name="Nature">
        <title>Evolution of pathogenicity and sexual reproduction in eight Candida genomes.</title>
        <authorList>
            <person name="Butler G."/>
            <person name="Rasmussen M.D."/>
            <person name="Lin M.F."/>
            <person name="Santos M.A."/>
            <person name="Sakthikumar S."/>
            <person name="Munro C.A."/>
            <person name="Rheinbay E."/>
            <person name="Grabherr M."/>
            <person name="Forche A."/>
            <person name="Reedy J.L."/>
            <person name="Agrafioti I."/>
            <person name="Arnaud M.B."/>
            <person name="Bates S."/>
            <person name="Brown A.J."/>
            <person name="Brunke S."/>
            <person name="Costanzo M.C."/>
            <person name="Fitzpatrick D.A."/>
            <person name="de Groot P.W."/>
            <person name="Harris D."/>
            <person name="Hoyer L.L."/>
            <person name="Hube B."/>
            <person name="Klis F.M."/>
            <person name="Kodira C."/>
            <person name="Lennard N."/>
            <person name="Logue M.E."/>
            <person name="Martin R."/>
            <person name="Neiman A.M."/>
            <person name="Nikolaou E."/>
            <person name="Quail M.A."/>
            <person name="Quinn J."/>
            <person name="Santos M.C."/>
            <person name="Schmitzberger F.F."/>
            <person name="Sherlock G."/>
            <person name="Shah P."/>
            <person name="Silverstein K.A."/>
            <person name="Skrzypek M.S."/>
            <person name="Soll D."/>
            <person name="Staggs R."/>
            <person name="Stansfield I."/>
            <person name="Stumpf M.P."/>
            <person name="Sudbery P.E."/>
            <person name="Srikantha T."/>
            <person name="Zeng Q."/>
            <person name="Berman J."/>
            <person name="Berriman M."/>
            <person name="Heitman J."/>
            <person name="Gow N.A."/>
            <person name="Lorenz M.C."/>
            <person name="Birren B.W."/>
            <person name="Kellis M."/>
            <person name="Cuomo C.A."/>
        </authorList>
    </citation>
    <scope>NUCLEOTIDE SEQUENCE [LARGE SCALE GENOMIC DNA]</scope>
    <source>
        <strain evidence="3">ATCC 11503 / BCRC 21390 / CBS 2605 / JCM 1781 / NBRC 1676 / NRRL YB-4239</strain>
    </source>
</reference>
<feature type="region of interest" description="Disordered" evidence="1">
    <location>
        <begin position="87"/>
        <end position="110"/>
    </location>
</feature>
<protein>
    <submittedName>
        <fullName evidence="2">Uncharacterized protein</fullName>
    </submittedName>
</protein>
<dbReference type="GeneID" id="5234616"/>
<name>A5DW74_LODEL</name>
<proteinExistence type="predicted"/>
<dbReference type="KEGG" id="lel:PVL30_001582"/>
<organism evidence="2 3">
    <name type="scientific">Lodderomyces elongisporus (strain ATCC 11503 / CBS 2605 / JCM 1781 / NBRC 1676 / NRRL YB-4239)</name>
    <name type="common">Yeast</name>
    <name type="synonym">Saccharomyces elongisporus</name>
    <dbReference type="NCBI Taxonomy" id="379508"/>
    <lineage>
        <taxon>Eukaryota</taxon>
        <taxon>Fungi</taxon>
        <taxon>Dikarya</taxon>
        <taxon>Ascomycota</taxon>
        <taxon>Saccharomycotina</taxon>
        <taxon>Pichiomycetes</taxon>
        <taxon>Debaryomycetaceae</taxon>
        <taxon>Candida/Lodderomyces clade</taxon>
        <taxon>Lodderomyces</taxon>
    </lineage>
</organism>
<dbReference type="OrthoDB" id="4025566at2759"/>
<feature type="region of interest" description="Disordered" evidence="1">
    <location>
        <begin position="303"/>
        <end position="324"/>
    </location>
</feature>
<dbReference type="InParanoid" id="A5DW74"/>
<keyword evidence="3" id="KW-1185">Reference proteome</keyword>
<feature type="compositionally biased region" description="Low complexity" evidence="1">
    <location>
        <begin position="313"/>
        <end position="324"/>
    </location>
</feature>
<evidence type="ECO:0000313" key="2">
    <source>
        <dbReference type="EMBL" id="EDK43432.1"/>
    </source>
</evidence>
<dbReference type="HOGENOM" id="CLU_717790_0_0_1"/>
<dbReference type="Proteomes" id="UP000001996">
    <property type="component" value="Unassembled WGS sequence"/>
</dbReference>
<sequence>MELLREEQFEDLFDTYYFDQFDQLDQLDQLDRLDQTSTDPNSQPGSNAETICTDNLNNYNNFDFANELDFTYQSTWPISGYISDPPDHPCTNATTTTRRRRRNNNDPISTMDTLTSPLSKFTSTSFTASASASASSIATATASYPVTVPVPSSVSAYSSSHSRNQSLASPLQVPSELRSYLPRVPVSSPKTELALRTKSFDAQPKYNEKNIIYCEFASTRTKATTKNKCLMKKYKVSKSSTASPVLRPPLKPSVTITSIDTLTKLQNPPALTGKGITSPLKTKVGNPFYKPITDTQLRLKTNTSREKTSNADQSQQQKQSRKLSLSLCQPPDSILMHNLEFKTELNLDPENLPSRLLNANRDINNHDSTLATLQDCFTIDCFFNN</sequence>
<evidence type="ECO:0000256" key="1">
    <source>
        <dbReference type="SAM" id="MobiDB-lite"/>
    </source>
</evidence>
<accession>A5DW74</accession>
<dbReference type="EMBL" id="CH981525">
    <property type="protein sequence ID" value="EDK43432.1"/>
    <property type="molecule type" value="Genomic_DNA"/>
</dbReference>
<feature type="region of interest" description="Disordered" evidence="1">
    <location>
        <begin position="154"/>
        <end position="173"/>
    </location>
</feature>